<sequence>MIGKIIGAVAGSKLAKSARGMGGPTGALLGVGAATIAKRASLPVLVALTAGGYFAKKYLAKNNEVTTDPATPPKVQAPAL</sequence>
<comment type="caution">
    <text evidence="1">The sequence shown here is derived from an EMBL/GenBank/DDBJ whole genome shotgun (WGS) entry which is preliminary data.</text>
</comment>
<gene>
    <name evidence="1" type="ORF">GRI35_05645</name>
</gene>
<reference evidence="1 2" key="1">
    <citation type="submission" date="2019-12" db="EMBL/GenBank/DDBJ databases">
        <title>Genomic-based taxomic classification of the family Erythrobacteraceae.</title>
        <authorList>
            <person name="Xu L."/>
        </authorList>
    </citation>
    <scope>NUCLEOTIDE SEQUENCE [LARGE SCALE GENOMIC DNA]</scope>
    <source>
        <strain evidence="1 2">KCTC 42006</strain>
    </source>
</reference>
<dbReference type="Proteomes" id="UP000460290">
    <property type="component" value="Unassembled WGS sequence"/>
</dbReference>
<dbReference type="EMBL" id="WTYZ01000001">
    <property type="protein sequence ID" value="MXO82847.1"/>
    <property type="molecule type" value="Genomic_DNA"/>
</dbReference>
<name>A0A844Z701_9SPHN</name>
<evidence type="ECO:0000313" key="2">
    <source>
        <dbReference type="Proteomes" id="UP000460290"/>
    </source>
</evidence>
<evidence type="ECO:0000313" key="1">
    <source>
        <dbReference type="EMBL" id="MXO82847.1"/>
    </source>
</evidence>
<organism evidence="1 2">
    <name type="scientific">Pontixanthobacter aestiaquae</name>
    <dbReference type="NCBI Taxonomy" id="1509367"/>
    <lineage>
        <taxon>Bacteria</taxon>
        <taxon>Pseudomonadati</taxon>
        <taxon>Pseudomonadota</taxon>
        <taxon>Alphaproteobacteria</taxon>
        <taxon>Sphingomonadales</taxon>
        <taxon>Erythrobacteraceae</taxon>
        <taxon>Pontixanthobacter</taxon>
    </lineage>
</organism>
<protein>
    <submittedName>
        <fullName evidence="1">Uncharacterized protein</fullName>
    </submittedName>
</protein>
<dbReference type="OrthoDB" id="7392176at2"/>
<dbReference type="AlphaFoldDB" id="A0A844Z701"/>
<proteinExistence type="predicted"/>
<accession>A0A844Z701</accession>
<keyword evidence="2" id="KW-1185">Reference proteome</keyword>
<dbReference type="RefSeq" id="WP_160613252.1">
    <property type="nucleotide sequence ID" value="NZ_JAUFQM010000001.1"/>
</dbReference>